<feature type="transmembrane region" description="Helical" evidence="3">
    <location>
        <begin position="728"/>
        <end position="753"/>
    </location>
</feature>
<keyword evidence="3" id="KW-0472">Membrane</keyword>
<dbReference type="PANTHER" id="PTHR10796">
    <property type="entry name" value="PATCHED-RELATED"/>
    <property type="match status" value="1"/>
</dbReference>
<accession>A0A7M5UKS7</accession>
<name>A0A7M5UKS7_9CNID</name>
<dbReference type="InterPro" id="IPR001036">
    <property type="entry name" value="Acrflvin-R"/>
</dbReference>
<evidence type="ECO:0000313" key="5">
    <source>
        <dbReference type="EnsemblMetazoa" id="CLYHEMP000619.2"/>
    </source>
</evidence>
<dbReference type="PROSITE" id="PS50156">
    <property type="entry name" value="SSD"/>
    <property type="match status" value="2"/>
</dbReference>
<sequence length="877" mass="98629">MACGCLTSWNRLCGKFHTCLGNLFEKWGRFVYKRPALVLVVSLVTSFALMAGFLKYSVYGQAERLFYPQNSFVFKSLDRVKDSFNYYIQNEEFILIRNDGRNILNSETFKMAHKLHKDILQIKGFDSYCLEQPRTNSCVSINPFDGIFHQDNFQNVSQTLFKALTSDSTIMGNGLSPKRNFPQMFGKFNTDITQQKLDSNVIRISYPVHFSQTRTKYEQNSKIEKSIIDYLKSKEKELSLEGISLAYNTVRGLDDSISQNTKDNVSLIGASIFSMILFCTLGMINLQAKIKSHILVSLAGILAVLFGIGAGFGLGLLIGQPYVGFIGVLPFLVLGIGIDDMFIIMHHLDRVPMEIKGPDRLGMALKHAGLSILMTTLTDLVAFMVGAVSMFPAVKIFCIFAFLSILFAFLMILTFFLALVSYDIRRIGANRWDCLPCFHGDEKSEELMLKKENKDTCFSKVMKAYGNFLMNKFVKIGVVIFAAILLIMGIYGTIHTSLDFDYKVSGSAKSSYVNWLQTLESNFPFGVFQMDVVLDDPNVNYTDPKIQQIFKTLDTFPVSKVPELNTSLTVNWMTAYMQWSEAQSLSISGDSFYKNLPTFLNQFKDFRIDIVQDTETGRISASRIHFFTKDRWSLVFRRDALVNLREACDSLPIPLYPVSFTFIYVSHLIVIIKATLTNVAICAAVILSITLPFVVNPKVSLIHFLTFISFLIELLGMMYLWDLSLNSITMLVLVMAVGFAVDYSCHIVHAYLVSKETGPDEQMKDAISNIGSSILKGALSTLIGILVLSISSSKLFRLFFKMVFSIILLGLIHGMIILPVILTWFVKNTPSYENQTAEKEFLRNGDGRESKKQLLKENGQNGGIHMNGGHNGGVVQV</sequence>
<dbReference type="Pfam" id="PF12349">
    <property type="entry name" value="Sterol-sensing"/>
    <property type="match status" value="1"/>
</dbReference>
<dbReference type="Proteomes" id="UP000594262">
    <property type="component" value="Unplaced"/>
</dbReference>
<feature type="compositionally biased region" description="Gly residues" evidence="2">
    <location>
        <begin position="860"/>
        <end position="877"/>
    </location>
</feature>
<feature type="transmembrane region" description="Helical" evidence="3">
    <location>
        <begin position="265"/>
        <end position="284"/>
    </location>
</feature>
<feature type="transmembrane region" description="Helical" evidence="3">
    <location>
        <begin position="394"/>
        <end position="422"/>
    </location>
</feature>
<dbReference type="RefSeq" id="XP_066912966.1">
    <property type="nucleotide sequence ID" value="XM_067056865.1"/>
</dbReference>
<evidence type="ECO:0000313" key="6">
    <source>
        <dbReference type="Proteomes" id="UP000594262"/>
    </source>
</evidence>
<evidence type="ECO:0000256" key="1">
    <source>
        <dbReference type="ARBA" id="ARBA00005585"/>
    </source>
</evidence>
<feature type="region of interest" description="Disordered" evidence="2">
    <location>
        <begin position="858"/>
        <end position="877"/>
    </location>
</feature>
<organism evidence="5 6">
    <name type="scientific">Clytia hemisphaerica</name>
    <dbReference type="NCBI Taxonomy" id="252671"/>
    <lineage>
        <taxon>Eukaryota</taxon>
        <taxon>Metazoa</taxon>
        <taxon>Cnidaria</taxon>
        <taxon>Hydrozoa</taxon>
        <taxon>Hydroidolina</taxon>
        <taxon>Leptothecata</taxon>
        <taxon>Obeliida</taxon>
        <taxon>Clytiidae</taxon>
        <taxon>Clytia</taxon>
    </lineage>
</organism>
<dbReference type="Gene3D" id="1.20.1640.10">
    <property type="entry name" value="Multidrug efflux transporter AcrB transmembrane domain"/>
    <property type="match status" value="2"/>
</dbReference>
<keyword evidence="6" id="KW-1185">Reference proteome</keyword>
<keyword evidence="3" id="KW-1133">Transmembrane helix</keyword>
<dbReference type="PANTHER" id="PTHR10796:SF92">
    <property type="entry name" value="PATCHED-RELATED, ISOFORM A"/>
    <property type="match status" value="1"/>
</dbReference>
<dbReference type="EnsemblMetazoa" id="CLYHEMT000619.2">
    <property type="protein sequence ID" value="CLYHEMP000619.2"/>
    <property type="gene ID" value="CLYHEMG000619"/>
</dbReference>
<feature type="domain" description="SSD" evidence="4">
    <location>
        <begin position="264"/>
        <end position="422"/>
    </location>
</feature>
<feature type="transmembrane region" description="Helical" evidence="3">
    <location>
        <begin position="324"/>
        <end position="348"/>
    </location>
</feature>
<feature type="transmembrane region" description="Helical" evidence="3">
    <location>
        <begin position="701"/>
        <end position="721"/>
    </location>
</feature>
<dbReference type="AlphaFoldDB" id="A0A7M5UKS7"/>
<dbReference type="InterPro" id="IPR053958">
    <property type="entry name" value="HMGCR/SNAP/NPC1-like_SSD"/>
</dbReference>
<feature type="transmembrane region" description="Helical" evidence="3">
    <location>
        <begin position="773"/>
        <end position="791"/>
    </location>
</feature>
<dbReference type="OrthoDB" id="6510177at2759"/>
<protein>
    <recommendedName>
        <fullName evidence="4">SSD domain-containing protein</fullName>
    </recommendedName>
</protein>
<feature type="transmembrane region" description="Helical" evidence="3">
    <location>
        <begin position="803"/>
        <end position="826"/>
    </location>
</feature>
<dbReference type="GO" id="GO:0022857">
    <property type="term" value="F:transmembrane transporter activity"/>
    <property type="evidence" value="ECO:0007669"/>
    <property type="project" value="InterPro"/>
</dbReference>
<dbReference type="InterPro" id="IPR051697">
    <property type="entry name" value="Patched_domain-protein"/>
</dbReference>
<feature type="transmembrane region" description="Helical" evidence="3">
    <location>
        <begin position="368"/>
        <end position="388"/>
    </location>
</feature>
<evidence type="ECO:0000259" key="4">
    <source>
        <dbReference type="PROSITE" id="PS50156"/>
    </source>
</evidence>
<dbReference type="GeneID" id="136800243"/>
<feature type="transmembrane region" description="Helical" evidence="3">
    <location>
        <begin position="296"/>
        <end position="318"/>
    </location>
</feature>
<keyword evidence="3" id="KW-0812">Transmembrane</keyword>
<feature type="transmembrane region" description="Helical" evidence="3">
    <location>
        <begin position="473"/>
        <end position="494"/>
    </location>
</feature>
<dbReference type="SUPFAM" id="SSF82866">
    <property type="entry name" value="Multidrug efflux transporter AcrB transmembrane domain"/>
    <property type="match status" value="2"/>
</dbReference>
<proteinExistence type="inferred from homology"/>
<comment type="similarity">
    <text evidence="1">Belongs to the patched family.</text>
</comment>
<dbReference type="Pfam" id="PF00873">
    <property type="entry name" value="ACR_tran"/>
    <property type="match status" value="1"/>
</dbReference>
<feature type="domain" description="SSD" evidence="4">
    <location>
        <begin position="667"/>
        <end position="824"/>
    </location>
</feature>
<evidence type="ECO:0000256" key="2">
    <source>
        <dbReference type="SAM" id="MobiDB-lite"/>
    </source>
</evidence>
<reference evidence="5" key="1">
    <citation type="submission" date="2021-01" db="UniProtKB">
        <authorList>
            <consortium name="EnsemblMetazoa"/>
        </authorList>
    </citation>
    <scope>IDENTIFICATION</scope>
</reference>
<evidence type="ECO:0000256" key="3">
    <source>
        <dbReference type="SAM" id="Phobius"/>
    </source>
</evidence>
<dbReference type="GO" id="GO:0016020">
    <property type="term" value="C:membrane"/>
    <property type="evidence" value="ECO:0007669"/>
    <property type="project" value="InterPro"/>
</dbReference>
<dbReference type="InterPro" id="IPR000731">
    <property type="entry name" value="SSD"/>
</dbReference>
<feature type="transmembrane region" description="Helical" evidence="3">
    <location>
        <begin position="36"/>
        <end position="54"/>
    </location>
</feature>